<evidence type="ECO:0000256" key="1">
    <source>
        <dbReference type="ARBA" id="ARBA00004141"/>
    </source>
</evidence>
<dbReference type="GO" id="GO:0042626">
    <property type="term" value="F:ATPase-coupled transmembrane transporter activity"/>
    <property type="evidence" value="ECO:0007669"/>
    <property type="project" value="TreeGrafter"/>
</dbReference>
<organism evidence="9 10">
    <name type="scientific">Caenorhabditis angaria</name>
    <dbReference type="NCBI Taxonomy" id="860376"/>
    <lineage>
        <taxon>Eukaryota</taxon>
        <taxon>Metazoa</taxon>
        <taxon>Ecdysozoa</taxon>
        <taxon>Nematoda</taxon>
        <taxon>Chromadorea</taxon>
        <taxon>Rhabditida</taxon>
        <taxon>Rhabditina</taxon>
        <taxon>Rhabditomorpha</taxon>
        <taxon>Rhabditoidea</taxon>
        <taxon>Rhabditidae</taxon>
        <taxon>Peloderinae</taxon>
        <taxon>Caenorhabditis</taxon>
    </lineage>
</organism>
<reference evidence="9" key="1">
    <citation type="submission" date="2022-11" db="EMBL/GenBank/DDBJ databases">
        <authorList>
            <person name="Kikuchi T."/>
        </authorList>
    </citation>
    <scope>NUCLEOTIDE SEQUENCE</scope>
    <source>
        <strain evidence="9">PS1010</strain>
    </source>
</reference>
<dbReference type="Proteomes" id="UP001152747">
    <property type="component" value="Unassembled WGS sequence"/>
</dbReference>
<dbReference type="EMBL" id="CANHGI010000002">
    <property type="protein sequence ID" value="CAI5442230.1"/>
    <property type="molecule type" value="Genomic_DNA"/>
</dbReference>
<evidence type="ECO:0000256" key="7">
    <source>
        <dbReference type="SAM" id="Phobius"/>
    </source>
</evidence>
<evidence type="ECO:0000256" key="6">
    <source>
        <dbReference type="ARBA" id="ARBA00023136"/>
    </source>
</evidence>
<accession>A0A9P1ICL2</accession>
<dbReference type="InterPro" id="IPR027417">
    <property type="entry name" value="P-loop_NTPase"/>
</dbReference>
<keyword evidence="5 7" id="KW-1133">Transmembrane helix</keyword>
<dbReference type="PANTHER" id="PTHR48041:SF113">
    <property type="entry name" value="ATP-BINDING CASSETTE SUB-FAMILY G MEMBER 5"/>
    <property type="match status" value="1"/>
</dbReference>
<evidence type="ECO:0000256" key="5">
    <source>
        <dbReference type="ARBA" id="ARBA00022989"/>
    </source>
</evidence>
<keyword evidence="4 7" id="KW-0812">Transmembrane</keyword>
<evidence type="ECO:0000256" key="3">
    <source>
        <dbReference type="ARBA" id="ARBA00022448"/>
    </source>
</evidence>
<dbReference type="AlphaFoldDB" id="A0A9P1ICL2"/>
<evidence type="ECO:0000313" key="9">
    <source>
        <dbReference type="EMBL" id="CAI5442230.1"/>
    </source>
</evidence>
<dbReference type="PROSITE" id="PS50893">
    <property type="entry name" value="ABC_TRANSPORTER_2"/>
    <property type="match status" value="1"/>
</dbReference>
<dbReference type="PANTHER" id="PTHR48041">
    <property type="entry name" value="ABC TRANSPORTER G FAMILY MEMBER 28"/>
    <property type="match status" value="1"/>
</dbReference>
<name>A0A9P1ICL2_9PELO</name>
<dbReference type="InterPro" id="IPR050352">
    <property type="entry name" value="ABCG_transporters"/>
</dbReference>
<dbReference type="OrthoDB" id="66620at2759"/>
<feature type="domain" description="ABC transporter" evidence="8">
    <location>
        <begin position="2"/>
        <end position="241"/>
    </location>
</feature>
<gene>
    <name evidence="9" type="ORF">CAMP_LOCUS4867</name>
</gene>
<dbReference type="GO" id="GO:0016887">
    <property type="term" value="F:ATP hydrolysis activity"/>
    <property type="evidence" value="ECO:0007669"/>
    <property type="project" value="InterPro"/>
</dbReference>
<dbReference type="GO" id="GO:0043190">
    <property type="term" value="C:ATP-binding cassette (ABC) transporter complex"/>
    <property type="evidence" value="ECO:0007669"/>
    <property type="project" value="TreeGrafter"/>
</dbReference>
<evidence type="ECO:0000256" key="2">
    <source>
        <dbReference type="ARBA" id="ARBA00005814"/>
    </source>
</evidence>
<dbReference type="InterPro" id="IPR003439">
    <property type="entry name" value="ABC_transporter-like_ATP-bd"/>
</dbReference>
<evidence type="ECO:0000313" key="10">
    <source>
        <dbReference type="Proteomes" id="UP001152747"/>
    </source>
</evidence>
<keyword evidence="3" id="KW-0813">Transport</keyword>
<sequence>MVEPEKHYLECKDISYMTAIAQGGSCFTAKSGEVHAVVGVTESGKTTLFESLSSGVGGDIGGIAMLDKFMLTKRRFNKYCAYSNYRVTFPSTLSIRSLLYYHARLYLSSILTSLEIDHRLNELMGIFDILGYSEERLKDLTVSAKKRVLTVIELLKDPVLILLDDPISDLTPLSSYQLIYALQYYAAKYNRIVIISLRNIRSDLYHLIGSATFLFYGQVAYSGLMNNLVAHFSKAGYDCPKNENPAAYYLALLTVDKETMESVMETHEIATNLISFYEEQSKETETTATNTFLENLRKNTRFPVIFRILISRFLAILLSSPRLTLSLLICLPIFGFILSFISLPQSYFFWKNISFIYLVLQFISLLPIYSEMRNLSFLEITCYSQSLHTVQNIIAICCLLFTSIFFRRLFLQVF</sequence>
<feature type="transmembrane region" description="Helical" evidence="7">
    <location>
        <begin position="390"/>
        <end position="410"/>
    </location>
</feature>
<evidence type="ECO:0000259" key="8">
    <source>
        <dbReference type="PROSITE" id="PS50893"/>
    </source>
</evidence>
<comment type="similarity">
    <text evidence="2">Belongs to the ABC transporter superfamily. ABCG family. Eye pigment precursor importer (TC 3.A.1.204) subfamily.</text>
</comment>
<feature type="transmembrane region" description="Helical" evidence="7">
    <location>
        <begin position="349"/>
        <end position="369"/>
    </location>
</feature>
<evidence type="ECO:0000256" key="4">
    <source>
        <dbReference type="ARBA" id="ARBA00022692"/>
    </source>
</evidence>
<comment type="subcellular location">
    <subcellularLocation>
        <location evidence="1">Membrane</location>
        <topology evidence="1">Multi-pass membrane protein</topology>
    </subcellularLocation>
</comment>
<protein>
    <recommendedName>
        <fullName evidence="8">ABC transporter domain-containing protein</fullName>
    </recommendedName>
</protein>
<dbReference type="Pfam" id="PF00005">
    <property type="entry name" value="ABC_tran"/>
    <property type="match status" value="1"/>
</dbReference>
<dbReference type="GO" id="GO:0005524">
    <property type="term" value="F:ATP binding"/>
    <property type="evidence" value="ECO:0007669"/>
    <property type="project" value="InterPro"/>
</dbReference>
<comment type="caution">
    <text evidence="9">The sequence shown here is derived from an EMBL/GenBank/DDBJ whole genome shotgun (WGS) entry which is preliminary data.</text>
</comment>
<dbReference type="Gene3D" id="3.40.50.300">
    <property type="entry name" value="P-loop containing nucleotide triphosphate hydrolases"/>
    <property type="match status" value="1"/>
</dbReference>
<keyword evidence="6 7" id="KW-0472">Membrane</keyword>
<feature type="transmembrane region" description="Helical" evidence="7">
    <location>
        <begin position="325"/>
        <end position="343"/>
    </location>
</feature>
<dbReference type="SUPFAM" id="SSF52540">
    <property type="entry name" value="P-loop containing nucleoside triphosphate hydrolases"/>
    <property type="match status" value="1"/>
</dbReference>
<proteinExistence type="inferred from homology"/>
<keyword evidence="10" id="KW-1185">Reference proteome</keyword>